<dbReference type="Proteomes" id="UP000192220">
    <property type="component" value="Unplaced"/>
</dbReference>
<dbReference type="OrthoDB" id="932129at2759"/>
<reference evidence="3" key="1">
    <citation type="submission" date="2025-08" db="UniProtKB">
        <authorList>
            <consortium name="RefSeq"/>
        </authorList>
    </citation>
    <scope>IDENTIFICATION</scope>
</reference>
<feature type="region of interest" description="Disordered" evidence="1">
    <location>
        <begin position="1"/>
        <end position="26"/>
    </location>
</feature>
<accession>A0A2I4AXC1</accession>
<dbReference type="InterPro" id="IPR029044">
    <property type="entry name" value="Nucleotide-diphossugar_trans"/>
</dbReference>
<dbReference type="GeneID" id="106515061"/>
<organism evidence="2 3">
    <name type="scientific">Austrofundulus limnaeus</name>
    <name type="common">Annual killifish</name>
    <dbReference type="NCBI Taxonomy" id="52670"/>
    <lineage>
        <taxon>Eukaryota</taxon>
        <taxon>Metazoa</taxon>
        <taxon>Chordata</taxon>
        <taxon>Craniata</taxon>
        <taxon>Vertebrata</taxon>
        <taxon>Euteleostomi</taxon>
        <taxon>Actinopterygii</taxon>
        <taxon>Neopterygii</taxon>
        <taxon>Teleostei</taxon>
        <taxon>Neoteleostei</taxon>
        <taxon>Acanthomorphata</taxon>
        <taxon>Ovalentaria</taxon>
        <taxon>Atherinomorphae</taxon>
        <taxon>Cyprinodontiformes</taxon>
        <taxon>Rivulidae</taxon>
        <taxon>Austrofundulus</taxon>
    </lineage>
</organism>
<evidence type="ECO:0000256" key="1">
    <source>
        <dbReference type="SAM" id="MobiDB-lite"/>
    </source>
</evidence>
<dbReference type="STRING" id="52670.A0A2I4AXC1"/>
<proteinExistence type="predicted"/>
<dbReference type="InParanoid" id="A0A2I4AXC1"/>
<evidence type="ECO:0000313" key="3">
    <source>
        <dbReference type="RefSeq" id="XP_013860126.1"/>
    </source>
</evidence>
<dbReference type="Gene3D" id="3.90.550.10">
    <property type="entry name" value="Spore Coat Polysaccharide Biosynthesis Protein SpsA, Chain A"/>
    <property type="match status" value="1"/>
</dbReference>
<dbReference type="KEGG" id="alim:106515061"/>
<sequence>MHQDRIKSDLTRGTMTEFEQKLRKQHEDSMHRELEALLTSADKSEAEVSRKDFSGFKNLFHKFLQVKGPSVEWAKINRPPEDSIQPYDKIK</sequence>
<gene>
    <name evidence="3" type="primary">LOC106515061</name>
</gene>
<keyword evidence="2" id="KW-1185">Reference proteome</keyword>
<feature type="compositionally biased region" description="Basic and acidic residues" evidence="1">
    <location>
        <begin position="1"/>
        <end position="10"/>
    </location>
</feature>
<dbReference type="AlphaFoldDB" id="A0A2I4AXC1"/>
<keyword evidence="3" id="KW-0548">Nucleotidyltransferase</keyword>
<feature type="non-terminal residue" evidence="3">
    <location>
        <position position="91"/>
    </location>
</feature>
<name>A0A2I4AXC1_AUSLI</name>
<keyword evidence="3" id="KW-0808">Transferase</keyword>
<evidence type="ECO:0000313" key="2">
    <source>
        <dbReference type="Proteomes" id="UP000192220"/>
    </source>
</evidence>
<dbReference type="RefSeq" id="XP_013860126.1">
    <property type="nucleotide sequence ID" value="XM_014004672.1"/>
</dbReference>
<protein>
    <submittedName>
        <fullName evidence="3">UTP--glucose-1-phosphate uridylyltransferase</fullName>
    </submittedName>
</protein>